<evidence type="ECO:0000313" key="3">
    <source>
        <dbReference type="Proteomes" id="UP001345219"/>
    </source>
</evidence>
<keyword evidence="1" id="KW-0812">Transmembrane</keyword>
<accession>A0AAN7KPA9</accession>
<keyword evidence="3" id="KW-1185">Reference proteome</keyword>
<evidence type="ECO:0000256" key="1">
    <source>
        <dbReference type="SAM" id="Phobius"/>
    </source>
</evidence>
<comment type="caution">
    <text evidence="2">The sequence shown here is derived from an EMBL/GenBank/DDBJ whole genome shotgun (WGS) entry which is preliminary data.</text>
</comment>
<protein>
    <submittedName>
        <fullName evidence="2">Uncharacterized protein</fullName>
    </submittedName>
</protein>
<feature type="transmembrane region" description="Helical" evidence="1">
    <location>
        <begin position="114"/>
        <end position="132"/>
    </location>
</feature>
<keyword evidence="1" id="KW-0472">Membrane</keyword>
<sequence>MILNKSELLAVAVLKPGPCRPYRYGYEDGEWRNWMESRKLHSLVWLRKFCMKWFQGWNVVELDSPPLHFDVFPTLNTHLERAKLGDHIYSFGVIQLRLHLPVVCLQQRIQFEHWFIILIHGLGLFLELFLLCRKWLMNFVFGGFNFELLVPHARISIPNDRCPEGGYWGFDSLLYR</sequence>
<proteinExistence type="predicted"/>
<gene>
    <name evidence="2" type="ORF">SAY87_008149</name>
</gene>
<dbReference type="AlphaFoldDB" id="A0AAN7KPA9"/>
<reference evidence="2 3" key="1">
    <citation type="journal article" date="2023" name="Hortic Res">
        <title>Pangenome of water caltrop reveals structural variations and asymmetric subgenome divergence after allopolyploidization.</title>
        <authorList>
            <person name="Zhang X."/>
            <person name="Chen Y."/>
            <person name="Wang L."/>
            <person name="Yuan Y."/>
            <person name="Fang M."/>
            <person name="Shi L."/>
            <person name="Lu R."/>
            <person name="Comes H.P."/>
            <person name="Ma Y."/>
            <person name="Chen Y."/>
            <person name="Huang G."/>
            <person name="Zhou Y."/>
            <person name="Zheng Z."/>
            <person name="Qiu Y."/>
        </authorList>
    </citation>
    <scope>NUCLEOTIDE SEQUENCE [LARGE SCALE GENOMIC DNA]</scope>
    <source>
        <tissue evidence="2">Roots</tissue>
    </source>
</reference>
<organism evidence="2 3">
    <name type="scientific">Trapa incisa</name>
    <dbReference type="NCBI Taxonomy" id="236973"/>
    <lineage>
        <taxon>Eukaryota</taxon>
        <taxon>Viridiplantae</taxon>
        <taxon>Streptophyta</taxon>
        <taxon>Embryophyta</taxon>
        <taxon>Tracheophyta</taxon>
        <taxon>Spermatophyta</taxon>
        <taxon>Magnoliopsida</taxon>
        <taxon>eudicotyledons</taxon>
        <taxon>Gunneridae</taxon>
        <taxon>Pentapetalae</taxon>
        <taxon>rosids</taxon>
        <taxon>malvids</taxon>
        <taxon>Myrtales</taxon>
        <taxon>Lythraceae</taxon>
        <taxon>Trapa</taxon>
    </lineage>
</organism>
<keyword evidence="1" id="KW-1133">Transmembrane helix</keyword>
<dbReference type="Proteomes" id="UP001345219">
    <property type="component" value="Chromosome 7"/>
</dbReference>
<dbReference type="EMBL" id="JAXIOK010000007">
    <property type="protein sequence ID" value="KAK4766507.1"/>
    <property type="molecule type" value="Genomic_DNA"/>
</dbReference>
<name>A0AAN7KPA9_9MYRT</name>
<evidence type="ECO:0000313" key="2">
    <source>
        <dbReference type="EMBL" id="KAK4766507.1"/>
    </source>
</evidence>